<organism evidence="2 3">
    <name type="scientific">Ktedonobacter racemifer DSM 44963</name>
    <dbReference type="NCBI Taxonomy" id="485913"/>
    <lineage>
        <taxon>Bacteria</taxon>
        <taxon>Bacillati</taxon>
        <taxon>Chloroflexota</taxon>
        <taxon>Ktedonobacteria</taxon>
        <taxon>Ktedonobacterales</taxon>
        <taxon>Ktedonobacteraceae</taxon>
        <taxon>Ktedonobacter</taxon>
    </lineage>
</organism>
<proteinExistence type="predicted"/>
<dbReference type="Proteomes" id="UP000004508">
    <property type="component" value="Unassembled WGS sequence"/>
</dbReference>
<name>D6TYB5_KTERA</name>
<sequence length="315" mass="36127">MPDLRPVVPTAQALTLLSQHFSAPILDLTAVEGGQVARVFSFRVEKQEYIVRFNLDKMLSSNFPKEAYVARKLAGTSLPIAPILHVGRLGDLHFAISRKMPGKMLQEHTPQEVQALLPQILDLLEAAHSVDTSETQGYGVFDYRGRGSDVSWHASLLKVADEEDERDYFGKWHRLFDEIFLERDLFEKLYQYMQKLLAFCPEERTLLLGAFTMNNLLAQDGKITAVLDLLDASYGDRVYDIVSLDFWWPPLGIREAFLAYQRQHGRELPFYVERLLCYECYHALIGLRFYAKSGNEQGYQMTRDIIQRKLAASGR</sequence>
<dbReference type="RefSeq" id="WP_007913730.1">
    <property type="nucleotide sequence ID" value="NZ_ADVG01000003.1"/>
</dbReference>
<dbReference type="InterPro" id="IPR002575">
    <property type="entry name" value="Aminoglycoside_PTrfase"/>
</dbReference>
<dbReference type="Gene3D" id="3.90.1200.10">
    <property type="match status" value="1"/>
</dbReference>
<keyword evidence="2" id="KW-0808">Transferase</keyword>
<evidence type="ECO:0000259" key="1">
    <source>
        <dbReference type="Pfam" id="PF01636"/>
    </source>
</evidence>
<dbReference type="InterPro" id="IPR051678">
    <property type="entry name" value="AGP_Transferase"/>
</dbReference>
<protein>
    <submittedName>
        <fullName evidence="2">Aminoglycoside phosphotransferase</fullName>
    </submittedName>
</protein>
<dbReference type="SUPFAM" id="SSF56112">
    <property type="entry name" value="Protein kinase-like (PK-like)"/>
    <property type="match status" value="1"/>
</dbReference>
<dbReference type="OrthoDB" id="2568768at2"/>
<evidence type="ECO:0000313" key="3">
    <source>
        <dbReference type="Proteomes" id="UP000004508"/>
    </source>
</evidence>
<dbReference type="InParanoid" id="D6TYB5"/>
<dbReference type="GO" id="GO:0016740">
    <property type="term" value="F:transferase activity"/>
    <property type="evidence" value="ECO:0007669"/>
    <property type="project" value="UniProtKB-KW"/>
</dbReference>
<dbReference type="eggNOG" id="COG3173">
    <property type="taxonomic scope" value="Bacteria"/>
</dbReference>
<gene>
    <name evidence="2" type="ORF">Krac_4133</name>
</gene>
<feature type="domain" description="Aminoglycoside phosphotransferase" evidence="1">
    <location>
        <begin position="28"/>
        <end position="261"/>
    </location>
</feature>
<dbReference type="AlphaFoldDB" id="D6TYB5"/>
<dbReference type="Gene3D" id="3.30.200.150">
    <property type="match status" value="1"/>
</dbReference>
<comment type="caution">
    <text evidence="2">The sequence shown here is derived from an EMBL/GenBank/DDBJ whole genome shotgun (WGS) entry which is preliminary data.</text>
</comment>
<dbReference type="Pfam" id="PF01636">
    <property type="entry name" value="APH"/>
    <property type="match status" value="1"/>
</dbReference>
<dbReference type="InterPro" id="IPR011009">
    <property type="entry name" value="Kinase-like_dom_sf"/>
</dbReference>
<dbReference type="PANTHER" id="PTHR21310">
    <property type="entry name" value="AMINOGLYCOSIDE PHOSPHOTRANSFERASE-RELATED-RELATED"/>
    <property type="match status" value="1"/>
</dbReference>
<dbReference type="EMBL" id="ADVG01000003">
    <property type="protein sequence ID" value="EFH83195.1"/>
    <property type="molecule type" value="Genomic_DNA"/>
</dbReference>
<accession>D6TYB5</accession>
<reference evidence="2 3" key="1">
    <citation type="journal article" date="2011" name="Stand. Genomic Sci.">
        <title>Non-contiguous finished genome sequence and contextual data of the filamentous soil bacterium Ktedonobacter racemifer type strain (SOSP1-21).</title>
        <authorList>
            <person name="Chang Y.J."/>
            <person name="Land M."/>
            <person name="Hauser L."/>
            <person name="Chertkov O."/>
            <person name="Del Rio T.G."/>
            <person name="Nolan M."/>
            <person name="Copeland A."/>
            <person name="Tice H."/>
            <person name="Cheng J.F."/>
            <person name="Lucas S."/>
            <person name="Han C."/>
            <person name="Goodwin L."/>
            <person name="Pitluck S."/>
            <person name="Ivanova N."/>
            <person name="Ovchinikova G."/>
            <person name="Pati A."/>
            <person name="Chen A."/>
            <person name="Palaniappan K."/>
            <person name="Mavromatis K."/>
            <person name="Liolios K."/>
            <person name="Brettin T."/>
            <person name="Fiebig A."/>
            <person name="Rohde M."/>
            <person name="Abt B."/>
            <person name="Goker M."/>
            <person name="Detter J.C."/>
            <person name="Woyke T."/>
            <person name="Bristow J."/>
            <person name="Eisen J.A."/>
            <person name="Markowitz V."/>
            <person name="Hugenholtz P."/>
            <person name="Kyrpides N.C."/>
            <person name="Klenk H.P."/>
            <person name="Lapidus A."/>
        </authorList>
    </citation>
    <scope>NUCLEOTIDE SEQUENCE [LARGE SCALE GENOMIC DNA]</scope>
    <source>
        <strain evidence="3">DSM 44963</strain>
    </source>
</reference>
<keyword evidence="3" id="KW-1185">Reference proteome</keyword>
<evidence type="ECO:0000313" key="2">
    <source>
        <dbReference type="EMBL" id="EFH83195.1"/>
    </source>
</evidence>